<keyword evidence="2" id="KW-0479">Metal-binding</keyword>
<dbReference type="GO" id="GO:0046872">
    <property type="term" value="F:metal ion binding"/>
    <property type="evidence" value="ECO:0007669"/>
    <property type="project" value="UniProtKB-KW"/>
</dbReference>
<evidence type="ECO:0000313" key="8">
    <source>
        <dbReference type="EMBL" id="GGK91103.1"/>
    </source>
</evidence>
<dbReference type="Pfam" id="PF13186">
    <property type="entry name" value="SPASM"/>
    <property type="match status" value="1"/>
</dbReference>
<evidence type="ECO:0000313" key="9">
    <source>
        <dbReference type="Proteomes" id="UP000627984"/>
    </source>
</evidence>
<dbReference type="InterPro" id="IPR058240">
    <property type="entry name" value="rSAM_sf"/>
</dbReference>
<name>A0AA37BMM9_9ACTN</name>
<dbReference type="PANTHER" id="PTHR11228">
    <property type="entry name" value="RADICAL SAM DOMAIN PROTEIN"/>
    <property type="match status" value="1"/>
</dbReference>
<dbReference type="InterPro" id="IPR050377">
    <property type="entry name" value="Radical_SAM_PqqE_MftC-like"/>
</dbReference>
<evidence type="ECO:0000259" key="7">
    <source>
        <dbReference type="Pfam" id="PF13186"/>
    </source>
</evidence>
<keyword evidence="3" id="KW-0408">Iron</keyword>
<dbReference type="SFLD" id="SFLDG01216">
    <property type="entry name" value="thioether_bond_formation_requi"/>
    <property type="match status" value="1"/>
</dbReference>
<dbReference type="InterPro" id="IPR007197">
    <property type="entry name" value="rSAM"/>
</dbReference>
<dbReference type="SFLD" id="SFLDF00365">
    <property type="entry name" value="thuricin_CD_(TrnCD-like)"/>
    <property type="match status" value="1"/>
</dbReference>
<protein>
    <recommendedName>
        <fullName evidence="10">Radical SAM protein</fullName>
    </recommendedName>
</protein>
<feature type="region of interest" description="Disordered" evidence="5">
    <location>
        <begin position="307"/>
        <end position="329"/>
    </location>
</feature>
<evidence type="ECO:0000256" key="4">
    <source>
        <dbReference type="ARBA" id="ARBA00023014"/>
    </source>
</evidence>
<dbReference type="AlphaFoldDB" id="A0AA37BMM9"/>
<proteinExistence type="predicted"/>
<dbReference type="RefSeq" id="WP_191897613.1">
    <property type="nucleotide sequence ID" value="NZ_BMQD01000023.1"/>
</dbReference>
<keyword evidence="4" id="KW-0411">Iron-sulfur</keyword>
<evidence type="ECO:0000256" key="1">
    <source>
        <dbReference type="ARBA" id="ARBA00022691"/>
    </source>
</evidence>
<keyword evidence="1" id="KW-0949">S-adenosyl-L-methionine</keyword>
<feature type="domain" description="4Fe4S-binding SPASM" evidence="7">
    <location>
        <begin position="208"/>
        <end position="256"/>
    </location>
</feature>
<evidence type="ECO:0000256" key="2">
    <source>
        <dbReference type="ARBA" id="ARBA00022723"/>
    </source>
</evidence>
<feature type="domain" description="Radical SAM core" evidence="6">
    <location>
        <begin position="21"/>
        <end position="107"/>
    </location>
</feature>
<evidence type="ECO:0000259" key="6">
    <source>
        <dbReference type="Pfam" id="PF04055"/>
    </source>
</evidence>
<sequence length="329" mass="35675">MTIITQAIEAPAMLGWRLELEITGKCQLQCTHCYADSGPTTGHGTMTAADWHRLISDARSLGVSRIQFIGGEPTLHPAFSELLGHAAGTGCGIEVFSNLVNIRDEWWPLFQLPNVSLATSYYSDQAAEHAAVTRSTNSHHLTRANIVRALTWRIPIRVGIIGLTDTQRTEEARAELIDLGVPRTQIKVDHVRGVGRASRLQPDVSQLCGHCGRGKAAIGPTGEVWPCVLSRWMMMGNVKEQPLPEIVNSDAWKAALATIPAPRRGRGCNPDSDGNDCSPAETALDTVSLARYDGHAPNEERAFAYARGRGCNPDNDGNDCSPAETDADY</sequence>
<evidence type="ECO:0008006" key="10">
    <source>
        <dbReference type="Google" id="ProtNLM"/>
    </source>
</evidence>
<evidence type="ECO:0000256" key="5">
    <source>
        <dbReference type="SAM" id="MobiDB-lite"/>
    </source>
</evidence>
<dbReference type="EMBL" id="BMQD01000023">
    <property type="protein sequence ID" value="GGK91103.1"/>
    <property type="molecule type" value="Genomic_DNA"/>
</dbReference>
<reference evidence="8" key="2">
    <citation type="submission" date="2022-09" db="EMBL/GenBank/DDBJ databases">
        <authorList>
            <person name="Sun Q."/>
            <person name="Ohkuma M."/>
        </authorList>
    </citation>
    <scope>NUCLEOTIDE SEQUENCE</scope>
    <source>
        <strain evidence="8">JCM 3093</strain>
    </source>
</reference>
<reference evidence="8" key="1">
    <citation type="journal article" date="2014" name="Int. J. Syst. Evol. Microbiol.">
        <title>Complete genome sequence of Corynebacterium casei LMG S-19264T (=DSM 44701T), isolated from a smear-ripened cheese.</title>
        <authorList>
            <consortium name="US DOE Joint Genome Institute (JGI-PGF)"/>
            <person name="Walter F."/>
            <person name="Albersmeier A."/>
            <person name="Kalinowski J."/>
            <person name="Ruckert C."/>
        </authorList>
    </citation>
    <scope>NUCLEOTIDE SEQUENCE</scope>
    <source>
        <strain evidence="8">JCM 3093</strain>
    </source>
</reference>
<dbReference type="InterPro" id="IPR023885">
    <property type="entry name" value="4Fe4S-binding_SPASM_dom"/>
</dbReference>
<dbReference type="PANTHER" id="PTHR11228:SF7">
    <property type="entry name" value="PQQA PEPTIDE CYCLASE"/>
    <property type="match status" value="1"/>
</dbReference>
<dbReference type="GO" id="GO:0051536">
    <property type="term" value="F:iron-sulfur cluster binding"/>
    <property type="evidence" value="ECO:0007669"/>
    <property type="project" value="UniProtKB-KW"/>
</dbReference>
<dbReference type="InterPro" id="IPR013785">
    <property type="entry name" value="Aldolase_TIM"/>
</dbReference>
<dbReference type="Pfam" id="PF04055">
    <property type="entry name" value="Radical_SAM"/>
    <property type="match status" value="1"/>
</dbReference>
<accession>A0AA37BMM9</accession>
<dbReference type="SFLD" id="SFLDS00029">
    <property type="entry name" value="Radical_SAM"/>
    <property type="match status" value="1"/>
</dbReference>
<evidence type="ECO:0000256" key="3">
    <source>
        <dbReference type="ARBA" id="ARBA00023004"/>
    </source>
</evidence>
<dbReference type="GO" id="GO:0003824">
    <property type="term" value="F:catalytic activity"/>
    <property type="evidence" value="ECO:0007669"/>
    <property type="project" value="InterPro"/>
</dbReference>
<gene>
    <name evidence="8" type="ORF">GCM10010126_58160</name>
</gene>
<dbReference type="SUPFAM" id="SSF102114">
    <property type="entry name" value="Radical SAM enzymes"/>
    <property type="match status" value="1"/>
</dbReference>
<organism evidence="8 9">
    <name type="scientific">Planomonospora parontospora</name>
    <dbReference type="NCBI Taxonomy" id="58119"/>
    <lineage>
        <taxon>Bacteria</taxon>
        <taxon>Bacillati</taxon>
        <taxon>Actinomycetota</taxon>
        <taxon>Actinomycetes</taxon>
        <taxon>Streptosporangiales</taxon>
        <taxon>Streptosporangiaceae</taxon>
        <taxon>Planomonospora</taxon>
    </lineage>
</organism>
<dbReference type="Proteomes" id="UP000627984">
    <property type="component" value="Unassembled WGS sequence"/>
</dbReference>
<dbReference type="CDD" id="cd01335">
    <property type="entry name" value="Radical_SAM"/>
    <property type="match status" value="1"/>
</dbReference>
<dbReference type="SFLD" id="SFLDG01386">
    <property type="entry name" value="main_SPASM_domain-containing"/>
    <property type="match status" value="1"/>
</dbReference>
<dbReference type="SFLD" id="SFLDG01067">
    <property type="entry name" value="SPASM/twitch_domain_containing"/>
    <property type="match status" value="1"/>
</dbReference>
<dbReference type="GO" id="GO:0006783">
    <property type="term" value="P:heme biosynthetic process"/>
    <property type="evidence" value="ECO:0007669"/>
    <property type="project" value="TreeGrafter"/>
</dbReference>
<comment type="caution">
    <text evidence="8">The sequence shown here is derived from an EMBL/GenBank/DDBJ whole genome shotgun (WGS) entry which is preliminary data.</text>
</comment>
<dbReference type="Gene3D" id="3.20.20.70">
    <property type="entry name" value="Aldolase class I"/>
    <property type="match status" value="1"/>
</dbReference>